<sequence>MESNDMKRAIIIPFLLVVSFQVNAQTVVGSIFNQQNNEKKTMIQQILFTKTYREAAKAGYNICREGWNTVKGFRDGEYNLHNLFFTSLKKVNPAVKGYLKVGEIIKLQNDIILECSSLRKNLNSSQNMTQDELRYVGKVCERLLKDCEQAIEQLLAVLSDSQLEMRDDERIERIDTLYEEMLDRRRFSNTFYLGAVELSREKKSELQQINTLRSYLNIE</sequence>
<evidence type="ECO:0008006" key="3">
    <source>
        <dbReference type="Google" id="ProtNLM"/>
    </source>
</evidence>
<comment type="caution">
    <text evidence="1">The sequence shown here is derived from an EMBL/GenBank/DDBJ whole genome shotgun (WGS) entry which is preliminary data.</text>
</comment>
<evidence type="ECO:0000313" key="2">
    <source>
        <dbReference type="Proteomes" id="UP000245391"/>
    </source>
</evidence>
<gene>
    <name evidence="1" type="ORF">DF947_10485</name>
</gene>
<keyword evidence="2" id="KW-1185">Reference proteome</keyword>
<protein>
    <recommendedName>
        <fullName evidence="3">TerB family tellurite resistance protein</fullName>
    </recommendedName>
</protein>
<accession>A0A317F3X2</accession>
<reference evidence="2" key="1">
    <citation type="submission" date="2018-05" db="EMBL/GenBank/DDBJ databases">
        <title>Pedobacter paludis sp. nov., isolated from wetland soil.</title>
        <authorList>
            <person name="Zhang Y."/>
        </authorList>
    </citation>
    <scope>NUCLEOTIDE SEQUENCE [LARGE SCALE GENOMIC DNA]</scope>
    <source>
        <strain evidence="2">R-8</strain>
    </source>
</reference>
<organism evidence="1 2">
    <name type="scientific">Pedobacter paludis</name>
    <dbReference type="NCBI Taxonomy" id="2203212"/>
    <lineage>
        <taxon>Bacteria</taxon>
        <taxon>Pseudomonadati</taxon>
        <taxon>Bacteroidota</taxon>
        <taxon>Sphingobacteriia</taxon>
        <taxon>Sphingobacteriales</taxon>
        <taxon>Sphingobacteriaceae</taxon>
        <taxon>Pedobacter</taxon>
    </lineage>
</organism>
<dbReference type="Proteomes" id="UP000245391">
    <property type="component" value="Unassembled WGS sequence"/>
</dbReference>
<proteinExistence type="predicted"/>
<evidence type="ECO:0000313" key="1">
    <source>
        <dbReference type="EMBL" id="PWS32188.1"/>
    </source>
</evidence>
<name>A0A317F3X2_9SPHI</name>
<dbReference type="EMBL" id="QGNY01000003">
    <property type="protein sequence ID" value="PWS32188.1"/>
    <property type="molecule type" value="Genomic_DNA"/>
</dbReference>
<dbReference type="AlphaFoldDB" id="A0A317F3X2"/>